<keyword evidence="2" id="KW-1185">Reference proteome</keyword>
<dbReference type="PANTHER" id="PTHR12083:SF9">
    <property type="entry name" value="BIFUNCTIONAL POLYNUCLEOTIDE PHOSPHATASE_KINASE"/>
    <property type="match status" value="1"/>
</dbReference>
<dbReference type="Proteomes" id="UP000199352">
    <property type="component" value="Unassembled WGS sequence"/>
</dbReference>
<dbReference type="Gene3D" id="3.40.50.300">
    <property type="entry name" value="P-loop containing nucleotide triphosphate hydrolases"/>
    <property type="match status" value="1"/>
</dbReference>
<dbReference type="RefSeq" id="WP_089958658.1">
    <property type="nucleotide sequence ID" value="NZ_FOFR01000021.1"/>
</dbReference>
<name>A0A1H9UGP0_9PSEU</name>
<dbReference type="AlphaFoldDB" id="A0A1H9UGP0"/>
<dbReference type="SUPFAM" id="SSF52540">
    <property type="entry name" value="P-loop containing nucleoside triphosphate hydrolases"/>
    <property type="match status" value="1"/>
</dbReference>
<evidence type="ECO:0000313" key="1">
    <source>
        <dbReference type="EMBL" id="SES08532.1"/>
    </source>
</evidence>
<evidence type="ECO:0000313" key="2">
    <source>
        <dbReference type="Proteomes" id="UP000199352"/>
    </source>
</evidence>
<reference evidence="2" key="1">
    <citation type="submission" date="2016-10" db="EMBL/GenBank/DDBJ databases">
        <authorList>
            <person name="Varghese N."/>
            <person name="Submissions S."/>
        </authorList>
    </citation>
    <scope>NUCLEOTIDE SEQUENCE [LARGE SCALE GENOMIC DNA]</scope>
    <source>
        <strain evidence="2">CGMCC 4.3525</strain>
    </source>
</reference>
<dbReference type="GO" id="GO:0046403">
    <property type="term" value="F:polynucleotide 3'-phosphatase activity"/>
    <property type="evidence" value="ECO:0007669"/>
    <property type="project" value="TreeGrafter"/>
</dbReference>
<protein>
    <submittedName>
        <fullName evidence="1">Predicted kinase</fullName>
    </submittedName>
</protein>
<dbReference type="OrthoDB" id="8564590at2"/>
<dbReference type="GO" id="GO:0006281">
    <property type="term" value="P:DNA repair"/>
    <property type="evidence" value="ECO:0007669"/>
    <property type="project" value="TreeGrafter"/>
</dbReference>
<dbReference type="InterPro" id="IPR027417">
    <property type="entry name" value="P-loop_NTPase"/>
</dbReference>
<dbReference type="Pfam" id="PF13671">
    <property type="entry name" value="AAA_33"/>
    <property type="match status" value="1"/>
</dbReference>
<dbReference type="PIRSF" id="PIRSF037081">
    <property type="entry name" value="P-loop_All4644_prd"/>
    <property type="match status" value="1"/>
</dbReference>
<dbReference type="EMBL" id="FOFR01000021">
    <property type="protein sequence ID" value="SES08532.1"/>
    <property type="molecule type" value="Genomic_DNA"/>
</dbReference>
<dbReference type="GO" id="GO:0046404">
    <property type="term" value="F:ATP-dependent polydeoxyribonucleotide 5'-hydroxyl-kinase activity"/>
    <property type="evidence" value="ECO:0007669"/>
    <property type="project" value="TreeGrafter"/>
</dbReference>
<dbReference type="PANTHER" id="PTHR12083">
    <property type="entry name" value="BIFUNCTIONAL POLYNUCLEOTIDE PHOSPHATASE/KINASE"/>
    <property type="match status" value="1"/>
</dbReference>
<keyword evidence="1" id="KW-0418">Kinase</keyword>
<dbReference type="GO" id="GO:0003690">
    <property type="term" value="F:double-stranded DNA binding"/>
    <property type="evidence" value="ECO:0007669"/>
    <property type="project" value="TreeGrafter"/>
</dbReference>
<organism evidence="1 2">
    <name type="scientific">Lentzea xinjiangensis</name>
    <dbReference type="NCBI Taxonomy" id="402600"/>
    <lineage>
        <taxon>Bacteria</taxon>
        <taxon>Bacillati</taxon>
        <taxon>Actinomycetota</taxon>
        <taxon>Actinomycetes</taxon>
        <taxon>Pseudonocardiales</taxon>
        <taxon>Pseudonocardiaceae</taxon>
        <taxon>Lentzea</taxon>
    </lineage>
</organism>
<proteinExistence type="predicted"/>
<keyword evidence="1" id="KW-0808">Transferase</keyword>
<gene>
    <name evidence="1" type="ORF">SAMN05216188_121103</name>
</gene>
<dbReference type="InterPro" id="IPR017101">
    <property type="entry name" value="P-loop_ATP/GTP-bd_All4644_prd"/>
</dbReference>
<dbReference type="STRING" id="402600.SAMN05216188_121103"/>
<accession>A0A1H9UGP0</accession>
<sequence length="155" mass="16711">MSGAGPEVVVLVGLQASGKSTFFRQRFAGTHVHISKDLMRNGSRKEARQHALLTTTLARGASLVVDNTNASAAERQRIIAVARDFGARVTGYWFPPDLPVLLARNAARTGRARVPDVALFATLARLEEPGVEEGFDRLFVVHTLPGEDFACRAAG</sequence>